<organism evidence="1 2">
    <name type="scientific">Rhodococcus opacus</name>
    <name type="common">Nocardia opaca</name>
    <dbReference type="NCBI Taxonomy" id="37919"/>
    <lineage>
        <taxon>Bacteria</taxon>
        <taxon>Bacillati</taxon>
        <taxon>Actinomycetota</taxon>
        <taxon>Actinomycetes</taxon>
        <taxon>Mycobacteriales</taxon>
        <taxon>Nocardiaceae</taxon>
        <taxon>Rhodococcus</taxon>
    </lineage>
</organism>
<reference evidence="2" key="1">
    <citation type="submission" date="2018-02" db="EMBL/GenBank/DDBJ databases">
        <title>Draft genome sequencing of Rhodococcus opacus KU647198.</title>
        <authorList>
            <person name="Zheng B.-X."/>
        </authorList>
    </citation>
    <scope>NUCLEOTIDE SEQUENCE [LARGE SCALE GENOMIC DNA]</scope>
    <source>
        <strain evidence="2">04-OD7</strain>
    </source>
</reference>
<dbReference type="EMBL" id="PUIO01000091">
    <property type="protein sequence ID" value="PQP14211.1"/>
    <property type="molecule type" value="Genomic_DNA"/>
</dbReference>
<name>A0A2S8IHG4_RHOOP</name>
<dbReference type="AlphaFoldDB" id="A0A2S8IHG4"/>
<dbReference type="Proteomes" id="UP000239290">
    <property type="component" value="Unassembled WGS sequence"/>
</dbReference>
<sequence length="77" mass="8294">MSNRIAGEVEFVTGTALRQVIRLTQKGTDIIAVDIHQSISEIPPLLYADLTADDIAESVRQASINHSQDSGTCLVTV</sequence>
<gene>
    <name evidence="1" type="ORF">C5613_41165</name>
</gene>
<dbReference type="RefSeq" id="WP_105423536.1">
    <property type="nucleotide sequence ID" value="NZ_PUIO01000091.1"/>
</dbReference>
<comment type="caution">
    <text evidence="1">The sequence shown here is derived from an EMBL/GenBank/DDBJ whole genome shotgun (WGS) entry which is preliminary data.</text>
</comment>
<protein>
    <submittedName>
        <fullName evidence="1">Uncharacterized protein</fullName>
    </submittedName>
</protein>
<proteinExistence type="predicted"/>
<accession>A0A2S8IHG4</accession>
<evidence type="ECO:0000313" key="1">
    <source>
        <dbReference type="EMBL" id="PQP14211.1"/>
    </source>
</evidence>
<evidence type="ECO:0000313" key="2">
    <source>
        <dbReference type="Proteomes" id="UP000239290"/>
    </source>
</evidence>